<evidence type="ECO:0000256" key="1">
    <source>
        <dbReference type="SAM" id="MobiDB-lite"/>
    </source>
</evidence>
<dbReference type="Proteomes" id="UP001063228">
    <property type="component" value="Chromosome"/>
</dbReference>
<evidence type="ECO:0000259" key="3">
    <source>
        <dbReference type="Pfam" id="PF13827"/>
    </source>
</evidence>
<evidence type="ECO:0000256" key="2">
    <source>
        <dbReference type="SAM" id="SignalP"/>
    </source>
</evidence>
<feature type="domain" description="DUF4189" evidence="3">
    <location>
        <begin position="62"/>
        <end position="158"/>
    </location>
</feature>
<evidence type="ECO:0000313" key="5">
    <source>
        <dbReference type="Proteomes" id="UP001063228"/>
    </source>
</evidence>
<feature type="compositionally biased region" description="Polar residues" evidence="1">
    <location>
        <begin position="42"/>
        <end position="52"/>
    </location>
</feature>
<keyword evidence="5" id="KW-1185">Reference proteome</keyword>
<gene>
    <name evidence="4" type="ORF">K3169_15275</name>
</gene>
<dbReference type="EMBL" id="CP081201">
    <property type="protein sequence ID" value="UXZ93756.1"/>
    <property type="molecule type" value="Genomic_DNA"/>
</dbReference>
<reference evidence="4" key="1">
    <citation type="submission" date="2021-08" db="EMBL/GenBank/DDBJ databases">
        <title>Complete genome sequence of Pseudomonas phytophila.</title>
        <authorList>
            <person name="Weir B.S."/>
            <person name="Templeton M.D."/>
            <person name="Arshed S."/>
            <person name="Andersen M.T."/>
            <person name="Jayaraman J."/>
        </authorList>
    </citation>
    <scope>NUCLEOTIDE SEQUENCE</scope>
    <source>
        <strain evidence="4">ICMP 23753</strain>
    </source>
</reference>
<dbReference type="Pfam" id="PF13827">
    <property type="entry name" value="DUF4189"/>
    <property type="match status" value="1"/>
</dbReference>
<feature type="signal peptide" evidence="2">
    <location>
        <begin position="1"/>
        <end position="23"/>
    </location>
</feature>
<feature type="chain" id="PRO_5047390782" evidence="2">
    <location>
        <begin position="24"/>
        <end position="166"/>
    </location>
</feature>
<keyword evidence="2" id="KW-0732">Signal</keyword>
<feature type="region of interest" description="Disordered" evidence="1">
    <location>
        <begin position="29"/>
        <end position="55"/>
    </location>
</feature>
<evidence type="ECO:0000313" key="4">
    <source>
        <dbReference type="EMBL" id="UXZ93756.1"/>
    </source>
</evidence>
<sequence length="166" mass="17213">MINMIRATLFSLLVLAVSTPAFSQTACPSGVAPGSPQCGPDSGTSRANSAPSRPTGEWIKTWGAISGSDSRGEAWTSIGRLSKAEAEEQALDQCKAAGASDCIVTLAYQNQCVSMASPPGSGRSATNSAKSKEISNQDALAKCQEVNGQACEVIYSACTDPIFKKF</sequence>
<organism evidence="4 5">
    <name type="scientific">Pseudomonas phytophila</name>
    <dbReference type="NCBI Taxonomy" id="2867264"/>
    <lineage>
        <taxon>Bacteria</taxon>
        <taxon>Pseudomonadati</taxon>
        <taxon>Pseudomonadota</taxon>
        <taxon>Gammaproteobacteria</taxon>
        <taxon>Pseudomonadales</taxon>
        <taxon>Pseudomonadaceae</taxon>
        <taxon>Pseudomonas</taxon>
    </lineage>
</organism>
<proteinExistence type="predicted"/>
<dbReference type="InterPro" id="IPR025240">
    <property type="entry name" value="DUF4189"/>
</dbReference>
<name>A0ABY6F7Z1_9PSED</name>
<protein>
    <submittedName>
        <fullName evidence="4">DUF4189 domain-containing protein</fullName>
    </submittedName>
</protein>
<accession>A0ABY6F7Z1</accession>